<feature type="chain" id="PRO_5045046466" evidence="5">
    <location>
        <begin position="28"/>
        <end position="180"/>
    </location>
</feature>
<feature type="signal peptide" evidence="5">
    <location>
        <begin position="1"/>
        <end position="27"/>
    </location>
</feature>
<name>A0ABR7MUW0_9FIRM</name>
<keyword evidence="5" id="KW-0732">Signal</keyword>
<evidence type="ECO:0000256" key="4">
    <source>
        <dbReference type="ARBA" id="ARBA00022833"/>
    </source>
</evidence>
<evidence type="ECO:0000313" key="7">
    <source>
        <dbReference type="EMBL" id="MBC8557580.1"/>
    </source>
</evidence>
<dbReference type="SUPFAM" id="SSF55486">
    <property type="entry name" value="Metalloproteases ('zincins'), catalytic domain"/>
    <property type="match status" value="1"/>
</dbReference>
<sequence>MKISKVVMVSMIVGIISFCGVANSAKAYSLTGAWWNKGKIEWRYENYISYRAKQMYVEGINEWKKKSIDAKISSGNKVVCGERNINDTWDGLTCPEYKTGSLEFKSQNVFLNKCKKQTWSSDGALKSVVIHEFGHVFGLADTSKTKNIMNGSTWGTKSRYGTYKLTTPQKDDISGVNKIY</sequence>
<proteinExistence type="predicted"/>
<dbReference type="Gene3D" id="3.40.390.10">
    <property type="entry name" value="Collagenase (Catalytic Domain)"/>
    <property type="match status" value="1"/>
</dbReference>
<evidence type="ECO:0000313" key="8">
    <source>
        <dbReference type="Proteomes" id="UP000637513"/>
    </source>
</evidence>
<dbReference type="RefSeq" id="WP_022140538.1">
    <property type="nucleotide sequence ID" value="NZ_JACRSW010000030.1"/>
</dbReference>
<accession>A0ABR7MUW0</accession>
<keyword evidence="7" id="KW-0482">Metalloprotease</keyword>
<evidence type="ECO:0000256" key="1">
    <source>
        <dbReference type="ARBA" id="ARBA00022670"/>
    </source>
</evidence>
<dbReference type="InterPro" id="IPR001818">
    <property type="entry name" value="Pept_M10_metallopeptidase"/>
</dbReference>
<keyword evidence="1" id="KW-0645">Protease</keyword>
<comment type="caution">
    <text evidence="7">The sequence shown here is derived from an EMBL/GenBank/DDBJ whole genome shotgun (WGS) entry which is preliminary data.</text>
</comment>
<dbReference type="GO" id="GO:0008237">
    <property type="term" value="F:metallopeptidase activity"/>
    <property type="evidence" value="ECO:0007669"/>
    <property type="project" value="UniProtKB-KW"/>
</dbReference>
<keyword evidence="3" id="KW-0378">Hydrolase</keyword>
<organism evidence="7 8">
    <name type="scientific">Jutongia hominis</name>
    <dbReference type="NCBI Taxonomy" id="2763664"/>
    <lineage>
        <taxon>Bacteria</taxon>
        <taxon>Bacillati</taxon>
        <taxon>Bacillota</taxon>
        <taxon>Clostridia</taxon>
        <taxon>Lachnospirales</taxon>
        <taxon>Lachnospiraceae</taxon>
        <taxon>Jutongia</taxon>
    </lineage>
</organism>
<keyword evidence="2" id="KW-0479">Metal-binding</keyword>
<dbReference type="EMBL" id="JACRSW010000030">
    <property type="protein sequence ID" value="MBC8557580.1"/>
    <property type="molecule type" value="Genomic_DNA"/>
</dbReference>
<keyword evidence="8" id="KW-1185">Reference proteome</keyword>
<evidence type="ECO:0000256" key="2">
    <source>
        <dbReference type="ARBA" id="ARBA00022723"/>
    </source>
</evidence>
<keyword evidence="4" id="KW-0862">Zinc</keyword>
<reference evidence="7 8" key="1">
    <citation type="submission" date="2020-08" db="EMBL/GenBank/DDBJ databases">
        <title>Genome public.</title>
        <authorList>
            <person name="Liu C."/>
            <person name="Sun Q."/>
        </authorList>
    </citation>
    <scope>NUCLEOTIDE SEQUENCE [LARGE SCALE GENOMIC DNA]</scope>
    <source>
        <strain evidence="7 8">BX3</strain>
    </source>
</reference>
<evidence type="ECO:0000256" key="5">
    <source>
        <dbReference type="SAM" id="SignalP"/>
    </source>
</evidence>
<feature type="domain" description="Peptidase M10 metallopeptidase" evidence="6">
    <location>
        <begin position="98"/>
        <end position="180"/>
    </location>
</feature>
<dbReference type="Pfam" id="PF00413">
    <property type="entry name" value="Peptidase_M10"/>
    <property type="match status" value="1"/>
</dbReference>
<evidence type="ECO:0000256" key="3">
    <source>
        <dbReference type="ARBA" id="ARBA00022801"/>
    </source>
</evidence>
<protein>
    <submittedName>
        <fullName evidence="7">Matrixin family metalloprotease</fullName>
    </submittedName>
</protein>
<dbReference type="Proteomes" id="UP000637513">
    <property type="component" value="Unassembled WGS sequence"/>
</dbReference>
<dbReference type="InterPro" id="IPR024079">
    <property type="entry name" value="MetalloPept_cat_dom_sf"/>
</dbReference>
<gene>
    <name evidence="7" type="ORF">H8700_07645</name>
</gene>
<evidence type="ECO:0000259" key="6">
    <source>
        <dbReference type="Pfam" id="PF00413"/>
    </source>
</evidence>